<evidence type="ECO:0000256" key="4">
    <source>
        <dbReference type="ARBA" id="ARBA00023163"/>
    </source>
</evidence>
<dbReference type="RefSeq" id="WP_194449206.1">
    <property type="nucleotide sequence ID" value="NZ_CP063849.1"/>
</dbReference>
<gene>
    <name evidence="6" type="ORF">IRI77_33095</name>
</gene>
<accession>A0A7S7NQN8</accession>
<feature type="domain" description="RNA polymerase sigma-70 ECF-like HTH" evidence="5">
    <location>
        <begin position="6"/>
        <end position="185"/>
    </location>
</feature>
<dbReference type="InterPro" id="IPR053812">
    <property type="entry name" value="HTH_Sigma70_ECF-like"/>
</dbReference>
<dbReference type="Pfam" id="PF07638">
    <property type="entry name" value="Sigma70_ECF"/>
    <property type="match status" value="1"/>
</dbReference>
<protein>
    <submittedName>
        <fullName evidence="6">Sigma-70 family RNA polymerase sigma factor</fullName>
    </submittedName>
</protein>
<evidence type="ECO:0000259" key="5">
    <source>
        <dbReference type="Pfam" id="PF07638"/>
    </source>
</evidence>
<reference evidence="6 7" key="1">
    <citation type="submission" date="2020-10" db="EMBL/GenBank/DDBJ databases">
        <title>Complete genome sequence of Paludibaculum fermentans P105T, a facultatively anaerobic acidobacterium capable of dissimilatory Fe(III) reduction.</title>
        <authorList>
            <person name="Dedysh S.N."/>
            <person name="Beletsky A.V."/>
            <person name="Kulichevskaya I.S."/>
            <person name="Mardanov A.V."/>
            <person name="Ravin N.V."/>
        </authorList>
    </citation>
    <scope>NUCLEOTIDE SEQUENCE [LARGE SCALE GENOMIC DNA]</scope>
    <source>
        <strain evidence="6 7">P105</strain>
    </source>
</reference>
<dbReference type="Proteomes" id="UP000593892">
    <property type="component" value="Chromosome"/>
</dbReference>
<dbReference type="InterPro" id="IPR013324">
    <property type="entry name" value="RNA_pol_sigma_r3/r4-like"/>
</dbReference>
<dbReference type="SUPFAM" id="SSF88946">
    <property type="entry name" value="Sigma2 domain of RNA polymerase sigma factors"/>
    <property type="match status" value="1"/>
</dbReference>
<keyword evidence="7" id="KW-1185">Reference proteome</keyword>
<dbReference type="SUPFAM" id="SSF88659">
    <property type="entry name" value="Sigma3 and sigma4 domains of RNA polymerase sigma factors"/>
    <property type="match status" value="1"/>
</dbReference>
<evidence type="ECO:0000256" key="1">
    <source>
        <dbReference type="ARBA" id="ARBA00010641"/>
    </source>
</evidence>
<keyword evidence="2" id="KW-0805">Transcription regulation</keyword>
<evidence type="ECO:0000256" key="3">
    <source>
        <dbReference type="ARBA" id="ARBA00023082"/>
    </source>
</evidence>
<comment type="similarity">
    <text evidence="1">Belongs to the sigma-70 factor family. ECF subfamily.</text>
</comment>
<dbReference type="InterPro" id="IPR014284">
    <property type="entry name" value="RNA_pol_sigma-70_dom"/>
</dbReference>
<evidence type="ECO:0000313" key="7">
    <source>
        <dbReference type="Proteomes" id="UP000593892"/>
    </source>
</evidence>
<keyword evidence="3" id="KW-0731">Sigma factor</keyword>
<dbReference type="PANTHER" id="PTHR43133">
    <property type="entry name" value="RNA POLYMERASE ECF-TYPE SIGMA FACTO"/>
    <property type="match status" value="1"/>
</dbReference>
<dbReference type="EMBL" id="CP063849">
    <property type="protein sequence ID" value="QOY87539.1"/>
    <property type="molecule type" value="Genomic_DNA"/>
</dbReference>
<name>A0A7S7NQN8_PALFE</name>
<dbReference type="NCBIfam" id="TIGR02999">
    <property type="entry name" value="Sig-70_X6"/>
    <property type="match status" value="1"/>
</dbReference>
<dbReference type="NCBIfam" id="TIGR02937">
    <property type="entry name" value="sigma70-ECF"/>
    <property type="match status" value="1"/>
</dbReference>
<dbReference type="AlphaFoldDB" id="A0A7S7NQN8"/>
<dbReference type="Gene3D" id="1.10.10.10">
    <property type="entry name" value="Winged helix-like DNA-binding domain superfamily/Winged helix DNA-binding domain"/>
    <property type="match status" value="1"/>
</dbReference>
<dbReference type="InterPro" id="IPR011517">
    <property type="entry name" value="RNA_pol_sigma70_ECF-like"/>
</dbReference>
<dbReference type="InterPro" id="IPR036388">
    <property type="entry name" value="WH-like_DNA-bd_sf"/>
</dbReference>
<dbReference type="KEGG" id="pfer:IRI77_33095"/>
<keyword evidence="4" id="KW-0804">Transcription</keyword>
<dbReference type="GO" id="GO:0006352">
    <property type="term" value="P:DNA-templated transcription initiation"/>
    <property type="evidence" value="ECO:0007669"/>
    <property type="project" value="InterPro"/>
</dbReference>
<evidence type="ECO:0000313" key="6">
    <source>
        <dbReference type="EMBL" id="QOY87539.1"/>
    </source>
</evidence>
<proteinExistence type="inferred from homology"/>
<sequence length="191" mass="21689">METTAEQVTLLLDRWAGGDAGALAKATELLYPELHRLADSYFRRERPGHTLQPTALVHEAFLRLLRIDHLEFENRRQFLGLMAQLMRQILVDYARQANAQKRGGDARHVGIDQTDIAAPDYASRFLELNDALNQLAQISERKARILELRYFAGLSLEEVGTILEISAATVSRDQHMAEAWLNEAIHGRLQM</sequence>
<dbReference type="PANTHER" id="PTHR43133:SF39">
    <property type="entry name" value="SIMILAR TO RNA POLYMERASE SIGMA-E FACTOR"/>
    <property type="match status" value="1"/>
</dbReference>
<dbReference type="CDD" id="cd06171">
    <property type="entry name" value="Sigma70_r4"/>
    <property type="match status" value="1"/>
</dbReference>
<dbReference type="InterPro" id="IPR039425">
    <property type="entry name" value="RNA_pol_sigma-70-like"/>
</dbReference>
<evidence type="ECO:0000256" key="2">
    <source>
        <dbReference type="ARBA" id="ARBA00023015"/>
    </source>
</evidence>
<dbReference type="GO" id="GO:0016987">
    <property type="term" value="F:sigma factor activity"/>
    <property type="evidence" value="ECO:0007669"/>
    <property type="project" value="UniProtKB-KW"/>
</dbReference>
<dbReference type="InterPro" id="IPR013325">
    <property type="entry name" value="RNA_pol_sigma_r2"/>
</dbReference>
<organism evidence="6 7">
    <name type="scientific">Paludibaculum fermentans</name>
    <dbReference type="NCBI Taxonomy" id="1473598"/>
    <lineage>
        <taxon>Bacteria</taxon>
        <taxon>Pseudomonadati</taxon>
        <taxon>Acidobacteriota</taxon>
        <taxon>Terriglobia</taxon>
        <taxon>Bryobacterales</taxon>
        <taxon>Bryobacteraceae</taxon>
        <taxon>Paludibaculum</taxon>
    </lineage>
</organism>